<dbReference type="PANTHER" id="PTHR42964">
    <property type="entry name" value="ENOYL-COA HYDRATASE"/>
    <property type="match status" value="1"/>
</dbReference>
<dbReference type="SUPFAM" id="SSF52096">
    <property type="entry name" value="ClpP/crotonase"/>
    <property type="match status" value="1"/>
</dbReference>
<dbReference type="Gene3D" id="3.90.226.10">
    <property type="entry name" value="2-enoyl-CoA Hydratase, Chain A, domain 1"/>
    <property type="match status" value="1"/>
</dbReference>
<dbReference type="GO" id="GO:0008935">
    <property type="term" value="F:1,4-dihydroxy-2-naphthoyl-CoA synthase activity"/>
    <property type="evidence" value="ECO:0007669"/>
    <property type="project" value="UniProtKB-EC"/>
</dbReference>
<dbReference type="Gene3D" id="1.10.12.10">
    <property type="entry name" value="Lyase 2-enoyl-coa Hydratase, Chain A, domain 2"/>
    <property type="match status" value="1"/>
</dbReference>
<dbReference type="NCBIfam" id="NF005879">
    <property type="entry name" value="PRK07827.1"/>
    <property type="match status" value="1"/>
</dbReference>
<dbReference type="PATRIC" id="fig|1300347.3.peg.1076"/>
<evidence type="ECO:0000313" key="3">
    <source>
        <dbReference type="Proteomes" id="UP000077868"/>
    </source>
</evidence>
<gene>
    <name evidence="2" type="primary">menB_2</name>
    <name evidence="2" type="ORF">I601_1076</name>
</gene>
<organism evidence="2 3">
    <name type="scientific">Nocardioides dokdonensis FR1436</name>
    <dbReference type="NCBI Taxonomy" id="1300347"/>
    <lineage>
        <taxon>Bacteria</taxon>
        <taxon>Bacillati</taxon>
        <taxon>Actinomycetota</taxon>
        <taxon>Actinomycetes</taxon>
        <taxon>Propionibacteriales</taxon>
        <taxon>Nocardioidaceae</taxon>
        <taxon>Nocardioides</taxon>
    </lineage>
</organism>
<dbReference type="AlphaFoldDB" id="A0A1A9GGV5"/>
<dbReference type="InterPro" id="IPR051683">
    <property type="entry name" value="Enoyl-CoA_Hydratase/Isomerase"/>
</dbReference>
<dbReference type="PANTHER" id="PTHR42964:SF1">
    <property type="entry name" value="POLYKETIDE BIOSYNTHESIS ENOYL-COA HYDRATASE PKSH-RELATED"/>
    <property type="match status" value="1"/>
</dbReference>
<dbReference type="RefSeq" id="WP_157519897.1">
    <property type="nucleotide sequence ID" value="NZ_CP015079.1"/>
</dbReference>
<protein>
    <submittedName>
        <fullName evidence="2">1,4-Dihydroxy-2-naphthoyl-CoA synthase</fullName>
        <ecNumber evidence="2">4.1.3.36</ecNumber>
    </submittedName>
</protein>
<dbReference type="Pfam" id="PF00378">
    <property type="entry name" value="ECH_1"/>
    <property type="match status" value="1"/>
</dbReference>
<reference evidence="2 3" key="1">
    <citation type="submission" date="2016-03" db="EMBL/GenBank/DDBJ databases">
        <title>Complete genome sequence of a soil Actinobacterium, Nocardioides dokdonensis FR1436.</title>
        <authorList>
            <person name="Kwon S.-K."/>
            <person name="Kim K."/>
            <person name="Kim J.F."/>
        </authorList>
    </citation>
    <scope>NUCLEOTIDE SEQUENCE [LARGE SCALE GENOMIC DNA]</scope>
    <source>
        <strain evidence="2 3">FR1436</strain>
    </source>
</reference>
<accession>A0A1A9GGV5</accession>
<dbReference type="InterPro" id="IPR001753">
    <property type="entry name" value="Enoyl-CoA_hydra/iso"/>
</dbReference>
<dbReference type="CDD" id="cd06558">
    <property type="entry name" value="crotonase-like"/>
    <property type="match status" value="1"/>
</dbReference>
<proteinExistence type="inferred from homology"/>
<comment type="similarity">
    <text evidence="1">Belongs to the enoyl-CoA hydratase/isomerase family.</text>
</comment>
<sequence length="261" mass="26534">MSHHTPPEAASTSDVLVHYAAADAVATITLDSPHNRNALSRRLLEELGAALARAAEDDDARVVVLAATGKVFCSGADLSEASGGSMEEGARAIVDLQRVVLAHPKPVVTRLQGPVRAGGIGLVAASDVVVSAGEATFALTEVKLGLAPAAISLTVLPRMTSRAAALTALGGEVFTAAEALESGLVTSVVPADDLDAAVAAVCASLATGSPQGLRETKALLNRELLARVDDLGDDLAALSARLFGSDEAKAAMTAFLSRPKR</sequence>
<dbReference type="STRING" id="1300347.I601_1076"/>
<dbReference type="InterPro" id="IPR014748">
    <property type="entry name" value="Enoyl-CoA_hydra_C"/>
</dbReference>
<keyword evidence="2" id="KW-0456">Lyase</keyword>
<evidence type="ECO:0000313" key="2">
    <source>
        <dbReference type="EMBL" id="ANH37518.1"/>
    </source>
</evidence>
<dbReference type="OrthoDB" id="370015at2"/>
<dbReference type="InterPro" id="IPR029045">
    <property type="entry name" value="ClpP/crotonase-like_dom_sf"/>
</dbReference>
<dbReference type="EMBL" id="CP015079">
    <property type="protein sequence ID" value="ANH37518.1"/>
    <property type="molecule type" value="Genomic_DNA"/>
</dbReference>
<dbReference type="Proteomes" id="UP000077868">
    <property type="component" value="Chromosome"/>
</dbReference>
<keyword evidence="3" id="KW-1185">Reference proteome</keyword>
<dbReference type="KEGG" id="ndk:I601_1076"/>
<name>A0A1A9GGV5_9ACTN</name>
<dbReference type="EC" id="4.1.3.36" evidence="2"/>
<evidence type="ECO:0000256" key="1">
    <source>
        <dbReference type="ARBA" id="ARBA00005254"/>
    </source>
</evidence>